<evidence type="ECO:0000256" key="6">
    <source>
        <dbReference type="ARBA" id="ARBA00023242"/>
    </source>
</evidence>
<reference evidence="9 10" key="1">
    <citation type="journal article" date="2010" name="Nature">
        <title>Genome sequencing and analysis of the model grass Brachypodium distachyon.</title>
        <authorList>
            <consortium name="International Brachypodium Initiative"/>
        </authorList>
    </citation>
    <scope>NUCLEOTIDE SEQUENCE [LARGE SCALE GENOMIC DNA]</scope>
    <source>
        <strain evidence="9">Bd21</strain>
        <strain evidence="10">cv. Bd21</strain>
    </source>
</reference>
<feature type="region of interest" description="Disordered" evidence="7">
    <location>
        <begin position="382"/>
        <end position="409"/>
    </location>
</feature>
<evidence type="ECO:0000313" key="10">
    <source>
        <dbReference type="EnsemblPlants" id="KQJ95892"/>
    </source>
</evidence>
<name>I1I2I8_BRADI</name>
<dbReference type="GO" id="GO:0003700">
    <property type="term" value="F:DNA-binding transcription factor activity"/>
    <property type="evidence" value="ECO:0000318"/>
    <property type="project" value="GO_Central"/>
</dbReference>
<evidence type="ECO:0000259" key="8">
    <source>
        <dbReference type="PROSITE" id="PS50811"/>
    </source>
</evidence>
<dbReference type="GO" id="GO:0000976">
    <property type="term" value="F:transcription cis-regulatory region binding"/>
    <property type="evidence" value="ECO:0000318"/>
    <property type="project" value="GO_Central"/>
</dbReference>
<feature type="compositionally biased region" description="Basic and acidic residues" evidence="7">
    <location>
        <begin position="534"/>
        <end position="552"/>
    </location>
</feature>
<feature type="region of interest" description="Disordered" evidence="7">
    <location>
        <begin position="1"/>
        <end position="148"/>
    </location>
</feature>
<dbReference type="OrthoDB" id="764896at2759"/>
<evidence type="ECO:0000256" key="1">
    <source>
        <dbReference type="ARBA" id="ARBA00004123"/>
    </source>
</evidence>
<evidence type="ECO:0000256" key="2">
    <source>
        <dbReference type="ARBA" id="ARBA00022737"/>
    </source>
</evidence>
<keyword evidence="5" id="KW-0804">Transcription</keyword>
<dbReference type="RefSeq" id="XP_003571606.1">
    <property type="nucleotide sequence ID" value="XM_003571558.4"/>
</dbReference>
<accession>I1I2I8</accession>
<sequence>MADGEPVAPAEGKHPAVEAASAEAEKHPPPEPPESAPAEAKPEKEVEMETEASEVGKAEPKEMMETDASEVGKAEPKEMMETAEASDVGKAEPKEMMEKEEVAEPKEVKVAEPKEKEAEPKEAVKVKVEKKEKEKAEIVATRRPPGSSPDAPILAVPMVAVPCFIAPPGFAGQFAMSHQAALASVTAQAHMQLQSPTSSAYSEGLPSPFPHPITPIAIRPLQQAPSVTQGNVCRPIAERPSPSELKVHQHQVAVNVVGDGFNWRKYGQKQVKSSDNSRSYYRCTNSSCLAKKKVEHYPDGRVIEIIYRGTHSHEPPQKTRFVKERLPHINVSPRGEETFRLVNTEIMESSLTPTPTSNKLKKSVVENSEQQLFCSSDCEGDAGIKSEDEHPSAEPQPKRRIVEATTPNSSPVLRTVREQKIIVQAGKMSDGYRWRKYGQKIVKGNPNPRSYYRCTHDGCPVRKHVEKAADDINNMVVTYEGKHNHDQPFQSSNESRDGSISLITSAVTATDQTVTVASISDQKPSTSSSTQKAAETESIKDTTLEHGGEKGVESAQTLLSVTNPDDMKNSLLKDTSAVVPVQNN</sequence>
<feature type="domain" description="WRKY" evidence="8">
    <location>
        <begin position="252"/>
        <end position="316"/>
    </location>
</feature>
<protein>
    <recommendedName>
        <fullName evidence="8">WRKY domain-containing protein</fullName>
    </recommendedName>
</protein>
<reference evidence="10" key="3">
    <citation type="submission" date="2018-08" db="UniProtKB">
        <authorList>
            <consortium name="EnsemblPlants"/>
        </authorList>
    </citation>
    <scope>IDENTIFICATION</scope>
    <source>
        <strain evidence="10">cv. Bd21</strain>
    </source>
</reference>
<feature type="compositionally biased region" description="Basic and acidic residues" evidence="7">
    <location>
        <begin position="87"/>
        <end position="137"/>
    </location>
</feature>
<evidence type="ECO:0000256" key="7">
    <source>
        <dbReference type="SAM" id="MobiDB-lite"/>
    </source>
</evidence>
<gene>
    <name evidence="10" type="primary">LOC100839101</name>
    <name evidence="9" type="ORF">BRADI_3g19640v3</name>
</gene>
<keyword evidence="6" id="KW-0539">Nucleus</keyword>
<dbReference type="FunFam" id="2.20.25.80:FF:000006">
    <property type="entry name" value="WRKY transcription factor"/>
    <property type="match status" value="2"/>
</dbReference>
<dbReference type="InterPro" id="IPR003657">
    <property type="entry name" value="WRKY_dom"/>
</dbReference>
<dbReference type="Gene3D" id="2.20.25.80">
    <property type="entry name" value="WRKY domain"/>
    <property type="match status" value="2"/>
</dbReference>
<feature type="compositionally biased region" description="Basic and acidic residues" evidence="7">
    <location>
        <begin position="382"/>
        <end position="402"/>
    </location>
</feature>
<proteinExistence type="predicted"/>
<reference evidence="9" key="2">
    <citation type="submission" date="2017-06" db="EMBL/GenBank/DDBJ databases">
        <title>WGS assembly of Brachypodium distachyon.</title>
        <authorList>
            <consortium name="The International Brachypodium Initiative"/>
            <person name="Lucas S."/>
            <person name="Harmon-Smith M."/>
            <person name="Lail K."/>
            <person name="Tice H."/>
            <person name="Grimwood J."/>
            <person name="Bruce D."/>
            <person name="Barry K."/>
            <person name="Shu S."/>
            <person name="Lindquist E."/>
            <person name="Wang M."/>
            <person name="Pitluck S."/>
            <person name="Vogel J.P."/>
            <person name="Garvin D.F."/>
            <person name="Mockler T.C."/>
            <person name="Schmutz J."/>
            <person name="Rokhsar D."/>
            <person name="Bevan M.W."/>
        </authorList>
    </citation>
    <scope>NUCLEOTIDE SEQUENCE</scope>
    <source>
        <strain evidence="9">Bd21</strain>
    </source>
</reference>
<keyword evidence="2" id="KW-0677">Repeat</keyword>
<evidence type="ECO:0000313" key="11">
    <source>
        <dbReference type="Proteomes" id="UP000008810"/>
    </source>
</evidence>
<dbReference type="HOGENOM" id="CLU_034997_1_0_1"/>
<dbReference type="EnsemblPlants" id="KQJ95892">
    <property type="protein sequence ID" value="KQJ95892"/>
    <property type="gene ID" value="BRADI_3g19640v3"/>
</dbReference>
<comment type="subcellular location">
    <subcellularLocation>
        <location evidence="1">Nucleus</location>
    </subcellularLocation>
</comment>
<feature type="region of interest" description="Disordered" evidence="7">
    <location>
        <begin position="518"/>
        <end position="569"/>
    </location>
</feature>
<dbReference type="PANTHER" id="PTHR31221:SF309">
    <property type="entry name" value="WRKY TRANSCRIPTION FACTOR 32-RELATED"/>
    <property type="match status" value="1"/>
</dbReference>
<dbReference type="AlphaFoldDB" id="I1I2I8"/>
<dbReference type="SUPFAM" id="SSF118290">
    <property type="entry name" value="WRKY DNA-binding domain"/>
    <property type="match status" value="2"/>
</dbReference>
<dbReference type="eggNOG" id="ENOG502QSNR">
    <property type="taxonomic scope" value="Eukaryota"/>
</dbReference>
<feature type="compositionally biased region" description="Polar residues" evidence="7">
    <location>
        <begin position="554"/>
        <end position="563"/>
    </location>
</feature>
<dbReference type="PANTHER" id="PTHR31221">
    <property type="entry name" value="WRKY TRANSCRIPTION FACTOR PROTEIN 1-RELATED"/>
    <property type="match status" value="1"/>
</dbReference>
<dbReference type="ExpressionAtlas" id="I1I2I8">
    <property type="expression patterns" value="baseline and differential"/>
</dbReference>
<keyword evidence="4" id="KW-0238">DNA-binding</keyword>
<dbReference type="EMBL" id="CM000882">
    <property type="protein sequence ID" value="KQJ95892.1"/>
    <property type="molecule type" value="Genomic_DNA"/>
</dbReference>
<evidence type="ECO:0000256" key="5">
    <source>
        <dbReference type="ARBA" id="ARBA00023163"/>
    </source>
</evidence>
<dbReference type="GeneID" id="100839101"/>
<dbReference type="GO" id="GO:0005634">
    <property type="term" value="C:nucleus"/>
    <property type="evidence" value="ECO:0000318"/>
    <property type="project" value="GO_Central"/>
</dbReference>
<keyword evidence="11" id="KW-1185">Reference proteome</keyword>
<dbReference type="GO" id="GO:0006355">
    <property type="term" value="P:regulation of DNA-templated transcription"/>
    <property type="evidence" value="ECO:0000318"/>
    <property type="project" value="GO_Central"/>
</dbReference>
<dbReference type="OMA" id="DGPVPMI"/>
<dbReference type="SMART" id="SM00774">
    <property type="entry name" value="WRKY"/>
    <property type="match status" value="2"/>
</dbReference>
<dbReference type="Pfam" id="PF03106">
    <property type="entry name" value="WRKY"/>
    <property type="match status" value="2"/>
</dbReference>
<evidence type="ECO:0000256" key="4">
    <source>
        <dbReference type="ARBA" id="ARBA00023125"/>
    </source>
</evidence>
<dbReference type="InterPro" id="IPR036576">
    <property type="entry name" value="WRKY_dom_sf"/>
</dbReference>
<dbReference type="PROSITE" id="PS50811">
    <property type="entry name" value="WRKY"/>
    <property type="match status" value="2"/>
</dbReference>
<keyword evidence="3" id="KW-0805">Transcription regulation</keyword>
<feature type="compositionally biased region" description="Polar residues" evidence="7">
    <location>
        <begin position="518"/>
        <end position="533"/>
    </location>
</feature>
<dbReference type="KEGG" id="bdi:100839101"/>
<feature type="domain" description="WRKY" evidence="8">
    <location>
        <begin position="423"/>
        <end position="488"/>
    </location>
</feature>
<dbReference type="Proteomes" id="UP000008810">
    <property type="component" value="Chromosome 3"/>
</dbReference>
<evidence type="ECO:0000313" key="9">
    <source>
        <dbReference type="EMBL" id="KQJ95892.1"/>
    </source>
</evidence>
<feature type="compositionally biased region" description="Basic and acidic residues" evidence="7">
    <location>
        <begin position="54"/>
        <end position="80"/>
    </location>
</feature>
<dbReference type="STRING" id="15368.I1I2I8"/>
<dbReference type="Gramene" id="KQJ95892">
    <property type="protein sequence ID" value="KQJ95892"/>
    <property type="gene ID" value="BRADI_3g19640v3"/>
</dbReference>
<dbReference type="InterPro" id="IPR044810">
    <property type="entry name" value="WRKY_plant"/>
</dbReference>
<evidence type="ECO:0000256" key="3">
    <source>
        <dbReference type="ARBA" id="ARBA00023015"/>
    </source>
</evidence>
<organism evidence="10">
    <name type="scientific">Brachypodium distachyon</name>
    <name type="common">Purple false brome</name>
    <name type="synonym">Trachynia distachya</name>
    <dbReference type="NCBI Taxonomy" id="15368"/>
    <lineage>
        <taxon>Eukaryota</taxon>
        <taxon>Viridiplantae</taxon>
        <taxon>Streptophyta</taxon>
        <taxon>Embryophyta</taxon>
        <taxon>Tracheophyta</taxon>
        <taxon>Spermatophyta</taxon>
        <taxon>Magnoliopsida</taxon>
        <taxon>Liliopsida</taxon>
        <taxon>Poales</taxon>
        <taxon>Poaceae</taxon>
        <taxon>BOP clade</taxon>
        <taxon>Pooideae</taxon>
        <taxon>Stipodae</taxon>
        <taxon>Brachypodieae</taxon>
        <taxon>Brachypodium</taxon>
    </lineage>
</organism>